<dbReference type="PANTHER" id="PTHR30086:SF21">
    <property type="entry name" value="TRANSPORT PROTEIN"/>
    <property type="match status" value="1"/>
</dbReference>
<dbReference type="InterPro" id="IPR001123">
    <property type="entry name" value="LeuE-type"/>
</dbReference>
<reference evidence="7 8" key="1">
    <citation type="submission" date="2019-01" db="EMBL/GenBank/DDBJ databases">
        <title>Sinorhodobacter populi sp. nov. isolated from the symptomatic bark tissue of Populus euramericana canker.</title>
        <authorList>
            <person name="Xu G."/>
        </authorList>
    </citation>
    <scope>NUCLEOTIDE SEQUENCE [LARGE SCALE GENOMIC DNA]</scope>
    <source>
        <strain evidence="7 8">SK2B-1</strain>
    </source>
</reference>
<evidence type="ECO:0000256" key="4">
    <source>
        <dbReference type="ARBA" id="ARBA00022989"/>
    </source>
</evidence>
<accession>A0A443J692</accession>
<evidence type="ECO:0000256" key="2">
    <source>
        <dbReference type="ARBA" id="ARBA00022475"/>
    </source>
</evidence>
<dbReference type="EMBL" id="SAUZ01000058">
    <property type="protein sequence ID" value="RWR16001.1"/>
    <property type="molecule type" value="Genomic_DNA"/>
</dbReference>
<evidence type="ECO:0000256" key="5">
    <source>
        <dbReference type="ARBA" id="ARBA00023136"/>
    </source>
</evidence>
<comment type="caution">
    <text evidence="7">The sequence shown here is derived from an EMBL/GenBank/DDBJ whole genome shotgun (WGS) entry which is preliminary data.</text>
</comment>
<dbReference type="Proteomes" id="UP000284476">
    <property type="component" value="Unassembled WGS sequence"/>
</dbReference>
<keyword evidence="4 6" id="KW-1133">Transmembrane helix</keyword>
<keyword evidence="5 6" id="KW-0472">Membrane</keyword>
<evidence type="ECO:0000256" key="3">
    <source>
        <dbReference type="ARBA" id="ARBA00022692"/>
    </source>
</evidence>
<dbReference type="Pfam" id="PF01810">
    <property type="entry name" value="LysE"/>
    <property type="match status" value="1"/>
</dbReference>
<reference evidence="7 8" key="2">
    <citation type="submission" date="2019-01" db="EMBL/GenBank/DDBJ databases">
        <authorList>
            <person name="Li Y."/>
        </authorList>
    </citation>
    <scope>NUCLEOTIDE SEQUENCE [LARGE SCALE GENOMIC DNA]</scope>
    <source>
        <strain evidence="7 8">SK2B-1</strain>
    </source>
</reference>
<feature type="transmembrane region" description="Helical" evidence="6">
    <location>
        <begin position="12"/>
        <end position="33"/>
    </location>
</feature>
<name>A0A443J692_9RHOB</name>
<feature type="transmembrane region" description="Helical" evidence="6">
    <location>
        <begin position="72"/>
        <end position="93"/>
    </location>
</feature>
<feature type="transmembrane region" description="Helical" evidence="6">
    <location>
        <begin position="152"/>
        <end position="173"/>
    </location>
</feature>
<keyword evidence="2" id="KW-1003">Cell membrane</keyword>
<sequence length="213" mass="22274">MSEITTWMTGILMSYAAFLLAIASPGPNVLAVIGTSMRIGRKSGIALATGVAAGSLAWAMLTVAGLTALLATWAPVLTGIKIFGGFYLLWLGYKALKSASSTHDLEARILTGGPRSLTGYALRGFTIQMSNPKAVLAWIAIVSLGFQDGAPVWVGLVIVVGTTLLSVAIHILYAVAFSTPAMIRAYSKARRSIQITLGVFFGVAGAKLLLSEL</sequence>
<dbReference type="PANTHER" id="PTHR30086">
    <property type="entry name" value="ARGININE EXPORTER PROTEIN ARGO"/>
    <property type="match status" value="1"/>
</dbReference>
<dbReference type="AlphaFoldDB" id="A0A443J692"/>
<evidence type="ECO:0000313" key="8">
    <source>
        <dbReference type="Proteomes" id="UP000284476"/>
    </source>
</evidence>
<evidence type="ECO:0000313" key="7">
    <source>
        <dbReference type="EMBL" id="RWR16001.1"/>
    </source>
</evidence>
<gene>
    <name evidence="7" type="ORF">D2T30_22600</name>
</gene>
<keyword evidence="3 6" id="KW-0812">Transmembrane</keyword>
<dbReference type="RefSeq" id="WP_128210618.1">
    <property type="nucleotide sequence ID" value="NZ_JBHRSO010000046.1"/>
</dbReference>
<comment type="subcellular location">
    <subcellularLocation>
        <location evidence="1">Cell membrane</location>
        <topology evidence="1">Multi-pass membrane protein</topology>
    </subcellularLocation>
</comment>
<dbReference type="GO" id="GO:0015171">
    <property type="term" value="F:amino acid transmembrane transporter activity"/>
    <property type="evidence" value="ECO:0007669"/>
    <property type="project" value="TreeGrafter"/>
</dbReference>
<feature type="transmembrane region" description="Helical" evidence="6">
    <location>
        <begin position="45"/>
        <end position="66"/>
    </location>
</feature>
<proteinExistence type="predicted"/>
<evidence type="ECO:0000256" key="1">
    <source>
        <dbReference type="ARBA" id="ARBA00004651"/>
    </source>
</evidence>
<feature type="transmembrane region" description="Helical" evidence="6">
    <location>
        <begin position="193"/>
        <end position="210"/>
    </location>
</feature>
<organism evidence="7 8">
    <name type="scientific">Paenirhodobacter populi</name>
    <dbReference type="NCBI Taxonomy" id="2306993"/>
    <lineage>
        <taxon>Bacteria</taxon>
        <taxon>Pseudomonadati</taxon>
        <taxon>Pseudomonadota</taxon>
        <taxon>Alphaproteobacteria</taxon>
        <taxon>Rhodobacterales</taxon>
        <taxon>Rhodobacter group</taxon>
        <taxon>Paenirhodobacter</taxon>
    </lineage>
</organism>
<evidence type="ECO:0000256" key="6">
    <source>
        <dbReference type="SAM" id="Phobius"/>
    </source>
</evidence>
<dbReference type="GO" id="GO:0005886">
    <property type="term" value="C:plasma membrane"/>
    <property type="evidence" value="ECO:0007669"/>
    <property type="project" value="UniProtKB-SubCell"/>
</dbReference>
<protein>
    <submittedName>
        <fullName evidence="7">LysE family translocator</fullName>
    </submittedName>
</protein>